<dbReference type="GO" id="GO:0019752">
    <property type="term" value="P:carboxylic acid metabolic process"/>
    <property type="evidence" value="ECO:0007669"/>
    <property type="project" value="InterPro"/>
</dbReference>
<dbReference type="PANTHER" id="PTHR42735:SF4">
    <property type="entry name" value="PYRIDOXAL PHOSPHATE-DEPENDENT DECARBOXYLASE FAMILY PROTEIN"/>
    <property type="match status" value="1"/>
</dbReference>
<evidence type="ECO:0000256" key="4">
    <source>
        <dbReference type="PIRSR" id="PIRSR602129-50"/>
    </source>
</evidence>
<protein>
    <recommendedName>
        <fullName evidence="8">Aspartate aminotransferase family protein</fullName>
    </recommendedName>
</protein>
<dbReference type="SUPFAM" id="SSF53383">
    <property type="entry name" value="PLP-dependent transferases"/>
    <property type="match status" value="1"/>
</dbReference>
<dbReference type="InterPro" id="IPR015421">
    <property type="entry name" value="PyrdxlP-dep_Trfase_major"/>
</dbReference>
<dbReference type="InterPro" id="IPR002129">
    <property type="entry name" value="PyrdxlP-dep_de-COase"/>
</dbReference>
<evidence type="ECO:0008006" key="8">
    <source>
        <dbReference type="Google" id="ProtNLM"/>
    </source>
</evidence>
<evidence type="ECO:0000256" key="3">
    <source>
        <dbReference type="ARBA" id="ARBA00023239"/>
    </source>
</evidence>
<name>A0A5P8KDK8_9ACTN</name>
<dbReference type="EMBL" id="CP045096">
    <property type="protein sequence ID" value="QFR00869.1"/>
    <property type="molecule type" value="Genomic_DNA"/>
</dbReference>
<keyword evidence="3" id="KW-0456">Lyase</keyword>
<evidence type="ECO:0000256" key="5">
    <source>
        <dbReference type="SAM" id="MobiDB-lite"/>
    </source>
</evidence>
<feature type="compositionally biased region" description="Basic and acidic residues" evidence="5">
    <location>
        <begin position="1"/>
        <end position="14"/>
    </location>
</feature>
<feature type="region of interest" description="Disordered" evidence="5">
    <location>
        <begin position="1"/>
        <end position="41"/>
    </location>
</feature>
<accession>A0A5P8KDK8</accession>
<dbReference type="Proteomes" id="UP000327294">
    <property type="component" value="Chromosome"/>
</dbReference>
<comment type="cofactor">
    <cofactor evidence="1 4">
        <name>pyridoxal 5'-phosphate</name>
        <dbReference type="ChEBI" id="CHEBI:597326"/>
    </cofactor>
</comment>
<dbReference type="InterPro" id="IPR050477">
    <property type="entry name" value="GrpII_AminoAcid_Decarb"/>
</dbReference>
<keyword evidence="2 4" id="KW-0663">Pyridoxal phosphate</keyword>
<evidence type="ECO:0000313" key="7">
    <source>
        <dbReference type="Proteomes" id="UP000327294"/>
    </source>
</evidence>
<organism evidence="6 7">
    <name type="scientific">Streptomyces phaeolivaceus</name>
    <dbReference type="NCBI Taxonomy" id="2653200"/>
    <lineage>
        <taxon>Bacteria</taxon>
        <taxon>Bacillati</taxon>
        <taxon>Actinomycetota</taxon>
        <taxon>Actinomycetes</taxon>
        <taxon>Kitasatosporales</taxon>
        <taxon>Streptomycetaceae</taxon>
        <taxon>Streptomyces</taxon>
    </lineage>
</organism>
<dbReference type="InterPro" id="IPR015424">
    <property type="entry name" value="PyrdxlP-dep_Trfase"/>
</dbReference>
<proteinExistence type="predicted"/>
<evidence type="ECO:0000256" key="1">
    <source>
        <dbReference type="ARBA" id="ARBA00001933"/>
    </source>
</evidence>
<gene>
    <name evidence="6" type="ORF">F9278_37010</name>
</gene>
<dbReference type="PANTHER" id="PTHR42735">
    <property type="match status" value="1"/>
</dbReference>
<sequence length="641" mass="68183">MGPDRSALRTDLRPHGALTGRRGKGGPMRHTHSGGGLFPHPENRDMFTELLRQVIDDYYRWHAQCAEAAAPALIDPTHEAVADCPAGPAGDMDAVASLVRELSGRLAHQATPVPSPLYLAHMTPDIPVAASLAYLCAMLYNPNNVTPETAPVTTELEHEVSDDLCRLIGYQLGTGWAHLSSGGSSANFEALWIARNLRSVPSAAEAHPAAADLVADRSPLVLANMPVPQVLDLLAALSARGLLPEVGRLAAEQRREANTSGTLLLAQSAHYTWDRCADLLGLGPADVEKVELTQTHRVDVRALGRRVRALLANRQPILAVVAMCGSSGEGAVDDLDAILQLRADCERRFGASFYVHVDAAFGGYCRSLWLRPDGTMAPFEDRPLDGSGARMKPEVHAAFRALHLADSVTVDPHKSGHSPYPAGGLVFRDRRAVSLVARESMYFGQGNGTRIPFGPHTLEGGRPGAAAAAVWAAHRQIGLHSQGYGRLLGGCVATAQRLHKRFSETGRTGPTATYGVDSEVISCFAPDLNILNLSVGPRESECRRVGGGAFGRLALDSILAEAADEPLTSLYVSGNSFTGRPLPGGVEQVLRLCTMKELGPAALDVVELRLRAAVSRSVAKVGTDGVAARPVSVPASAKEWK</sequence>
<dbReference type="KEGG" id="sphv:F9278_37010"/>
<reference evidence="6 7" key="1">
    <citation type="submission" date="2019-10" db="EMBL/GenBank/DDBJ databases">
        <title>Streptomyces sp. strain GY16 isolated from leaves of Broussonetia papyrifera.</title>
        <authorList>
            <person name="Mo P."/>
        </authorList>
    </citation>
    <scope>NUCLEOTIDE SEQUENCE [LARGE SCALE GENOMIC DNA]</scope>
    <source>
        <strain evidence="6 7">GY16</strain>
    </source>
</reference>
<dbReference type="AlphaFoldDB" id="A0A5P8KDK8"/>
<evidence type="ECO:0000256" key="2">
    <source>
        <dbReference type="ARBA" id="ARBA00022898"/>
    </source>
</evidence>
<evidence type="ECO:0000313" key="6">
    <source>
        <dbReference type="EMBL" id="QFR00869.1"/>
    </source>
</evidence>
<feature type="compositionally biased region" description="Basic residues" evidence="5">
    <location>
        <begin position="21"/>
        <end position="32"/>
    </location>
</feature>
<dbReference type="GO" id="GO:0030170">
    <property type="term" value="F:pyridoxal phosphate binding"/>
    <property type="evidence" value="ECO:0007669"/>
    <property type="project" value="InterPro"/>
</dbReference>
<keyword evidence="7" id="KW-1185">Reference proteome</keyword>
<dbReference type="GO" id="GO:0004058">
    <property type="term" value="F:aromatic-L-amino-acid decarboxylase activity"/>
    <property type="evidence" value="ECO:0007669"/>
    <property type="project" value="UniProtKB-ARBA"/>
</dbReference>
<dbReference type="Gene3D" id="3.40.640.10">
    <property type="entry name" value="Type I PLP-dependent aspartate aminotransferase-like (Major domain)"/>
    <property type="match status" value="1"/>
</dbReference>
<feature type="modified residue" description="N6-(pyridoxal phosphate)lysine" evidence="4">
    <location>
        <position position="414"/>
    </location>
</feature>
<dbReference type="Pfam" id="PF00282">
    <property type="entry name" value="Pyridoxal_deC"/>
    <property type="match status" value="1"/>
</dbReference>